<proteinExistence type="predicted"/>
<feature type="domain" description="BRCT" evidence="1">
    <location>
        <begin position="218"/>
        <end position="247"/>
    </location>
</feature>
<dbReference type="PROSITE" id="PS50172">
    <property type="entry name" value="BRCT"/>
    <property type="match status" value="1"/>
</dbReference>
<name>A0A3B0MZQ3_THEAN</name>
<dbReference type="EMBL" id="UIVS01000004">
    <property type="protein sequence ID" value="SVP95224.1"/>
    <property type="molecule type" value="Genomic_DNA"/>
</dbReference>
<accession>A0A3B0MZQ3</accession>
<reference evidence="3" key="1">
    <citation type="submission" date="2018-07" db="EMBL/GenBank/DDBJ databases">
        <authorList>
            <person name="Quirk P.G."/>
            <person name="Krulwich T.A."/>
        </authorList>
    </citation>
    <scope>NUCLEOTIDE SEQUENCE</scope>
    <source>
        <strain evidence="3">Anand</strain>
    </source>
</reference>
<dbReference type="InterPro" id="IPR036420">
    <property type="entry name" value="BRCT_dom_sf"/>
</dbReference>
<gene>
    <name evidence="2" type="ORF">TAT_000338300</name>
    <name evidence="3" type="ORF">TAV_000338100</name>
</gene>
<dbReference type="SUPFAM" id="SSF52113">
    <property type="entry name" value="BRCT domain"/>
    <property type="match status" value="2"/>
</dbReference>
<dbReference type="EMBL" id="UIVT01000004">
    <property type="protein sequence ID" value="SVP94379.1"/>
    <property type="molecule type" value="Genomic_DNA"/>
</dbReference>
<dbReference type="VEuPathDB" id="PiroplasmaDB:TA08460"/>
<organism evidence="3">
    <name type="scientific">Theileria annulata</name>
    <dbReference type="NCBI Taxonomy" id="5874"/>
    <lineage>
        <taxon>Eukaryota</taxon>
        <taxon>Sar</taxon>
        <taxon>Alveolata</taxon>
        <taxon>Apicomplexa</taxon>
        <taxon>Aconoidasida</taxon>
        <taxon>Piroplasmida</taxon>
        <taxon>Theileriidae</taxon>
        <taxon>Theileria</taxon>
    </lineage>
</organism>
<evidence type="ECO:0000313" key="3">
    <source>
        <dbReference type="EMBL" id="SVP95224.1"/>
    </source>
</evidence>
<evidence type="ECO:0000313" key="2">
    <source>
        <dbReference type="EMBL" id="SVP94379.1"/>
    </source>
</evidence>
<dbReference type="InterPro" id="IPR001357">
    <property type="entry name" value="BRCT_dom"/>
</dbReference>
<sequence>MPKSFEHVYNSVYINEDIWRSDHTSGLWNNKTICLLGFNDSLESCKKLVLKILESLVTRGANILKYPNKKLDVKKLSITYYLCNYSMGYESKPPNSLDYKLVTPIWLYSCNRDNKVYLTETPPIFRANKSFNCLKFKKTGLKVSLFGSLKNKPDLNKEDSLNYIKYSFDTLVRFISHCGFTFLDPSDLKKENYKNDSKLYLLFCKTFDESIDDHVVNLSASIPCLSIEWLFDSYLSGELKETKNYLVIPQKYNARSMPKKRKNVKGGYGNKVLCFSYGFAVENELNKTDFKEFGAVAVYVVNPIYVLAPWALDTKDNDLKKMYNSISLVEDNRLLLFVSRAESSHEGMGIFGELSMLVENCVPKLGKNLVRHVKIYNSFDTTDDHFFDIPSELLSGNKLQIFERSGNVNLYDLAESITFVDIDNLSQYQDEIGGSETTQELHDM</sequence>
<dbReference type="AlphaFoldDB" id="A0A3B0MZQ3"/>
<evidence type="ECO:0000259" key="1">
    <source>
        <dbReference type="PROSITE" id="PS50172"/>
    </source>
</evidence>
<protein>
    <recommendedName>
        <fullName evidence="1">BRCT domain-containing protein</fullName>
    </recommendedName>
</protein>